<reference evidence="2" key="2">
    <citation type="submission" date="2023-05" db="EMBL/GenBank/DDBJ databases">
        <authorList>
            <person name="Schelkunov M.I."/>
        </authorList>
    </citation>
    <scope>NUCLEOTIDE SEQUENCE</scope>
    <source>
        <strain evidence="2">Hsosn_3</strain>
        <tissue evidence="2">Leaf</tissue>
    </source>
</reference>
<evidence type="ECO:0000313" key="3">
    <source>
        <dbReference type="Proteomes" id="UP001237642"/>
    </source>
</evidence>
<dbReference type="EMBL" id="JAUIZM010000001">
    <property type="protein sequence ID" value="KAK1404094.1"/>
    <property type="molecule type" value="Genomic_DNA"/>
</dbReference>
<feature type="compositionally biased region" description="Basic residues" evidence="1">
    <location>
        <begin position="411"/>
        <end position="422"/>
    </location>
</feature>
<reference evidence="2" key="1">
    <citation type="submission" date="2023-02" db="EMBL/GenBank/DDBJ databases">
        <title>Genome of toxic invasive species Heracleum sosnowskyi carries increased number of genes despite the absence of recent whole-genome duplications.</title>
        <authorList>
            <person name="Schelkunov M."/>
            <person name="Shtratnikova V."/>
            <person name="Makarenko M."/>
            <person name="Klepikova A."/>
            <person name="Omelchenko D."/>
            <person name="Novikova G."/>
            <person name="Obukhova E."/>
            <person name="Bogdanov V."/>
            <person name="Penin A."/>
            <person name="Logacheva M."/>
        </authorList>
    </citation>
    <scope>NUCLEOTIDE SEQUENCE</scope>
    <source>
        <strain evidence="2">Hsosn_3</strain>
        <tissue evidence="2">Leaf</tissue>
    </source>
</reference>
<feature type="compositionally biased region" description="Polar residues" evidence="1">
    <location>
        <begin position="584"/>
        <end position="595"/>
    </location>
</feature>
<evidence type="ECO:0000256" key="1">
    <source>
        <dbReference type="SAM" id="MobiDB-lite"/>
    </source>
</evidence>
<feature type="compositionally biased region" description="Low complexity" evidence="1">
    <location>
        <begin position="485"/>
        <end position="498"/>
    </location>
</feature>
<gene>
    <name evidence="2" type="ORF">POM88_003699</name>
</gene>
<feature type="compositionally biased region" description="Polar residues" evidence="1">
    <location>
        <begin position="298"/>
        <end position="314"/>
    </location>
</feature>
<feature type="compositionally biased region" description="Polar residues" evidence="1">
    <location>
        <begin position="328"/>
        <end position="343"/>
    </location>
</feature>
<dbReference type="Proteomes" id="UP001237642">
    <property type="component" value="Unassembled WGS sequence"/>
</dbReference>
<evidence type="ECO:0000313" key="2">
    <source>
        <dbReference type="EMBL" id="KAK1404094.1"/>
    </source>
</evidence>
<protein>
    <submittedName>
        <fullName evidence="2">Uncharacterized protein</fullName>
    </submittedName>
</protein>
<proteinExistence type="predicted"/>
<feature type="region of interest" description="Disordered" evidence="1">
    <location>
        <begin position="402"/>
        <end position="571"/>
    </location>
</feature>
<name>A0AAD8JGZ4_9APIA</name>
<comment type="caution">
    <text evidence="2">The sequence shown here is derived from an EMBL/GenBank/DDBJ whole genome shotgun (WGS) entry which is preliminary data.</text>
</comment>
<feature type="region of interest" description="Disordered" evidence="1">
    <location>
        <begin position="286"/>
        <end position="345"/>
    </location>
</feature>
<accession>A0AAD8JGZ4</accession>
<sequence length="679" mass="74480">MASSSFMNKQTVISSITFATNNFVAILSHQDLPSEFHIIQDFLTSSPLKYALIEPVSVSLKSVMQVWSIAVFGKWPTGNVLMQFEFNGVTHHVTPPIVEEALHLPILGDKVPDNVTDSAIFEFVTKLGYNGEVKRYGSLFRTKLKREWNFLFDTISRCFLNKTSNFDALPSGSLKIGYSLIYSQVFDYGTFVLKALSDRKADKLGYVCFIRFFQLIFYHLCHNVTFKDDVILPICRIKENNLKSLVNSDKANGFSGDAFIPDEVKLFLKEKMPTLYGSVSDAMGQGQKHLVPDPNIPPKQSKQSTTTSIVSQKTLDVKSKKSARTDVSGRQSGSKDFSSTPLTQKKIKGGVQGALVKKTTGRTEKVVEVKRKLVLRDETDSEDDMPISSKIKMNKEVAYTATEAVTPSSKPQKKRKLTKSRYHIPLEQKQDTDGQDISIPDEQSNPDAQANPDVGDPDASHKIVSISDSPASLSKKIIEISWEKGSSPQEPEPQSGSEAIDDPATQEPLNQSLGEGIADGMVTQEPFSQRVNEDINIPATQEPSFQCEDAGQTATVSEEFPNKAQGVSSADEIERLVEDTVIEGSTQEPLTQSVKAASEPQAPQEPLVANTDACQSNPDGVAPDASGAPNTEPILIQPLSSRPMTDSITVSQDKLKGIAIPDSDVTQKDQFATALKYSL</sequence>
<organism evidence="2 3">
    <name type="scientific">Heracleum sosnowskyi</name>
    <dbReference type="NCBI Taxonomy" id="360622"/>
    <lineage>
        <taxon>Eukaryota</taxon>
        <taxon>Viridiplantae</taxon>
        <taxon>Streptophyta</taxon>
        <taxon>Embryophyta</taxon>
        <taxon>Tracheophyta</taxon>
        <taxon>Spermatophyta</taxon>
        <taxon>Magnoliopsida</taxon>
        <taxon>eudicotyledons</taxon>
        <taxon>Gunneridae</taxon>
        <taxon>Pentapetalae</taxon>
        <taxon>asterids</taxon>
        <taxon>campanulids</taxon>
        <taxon>Apiales</taxon>
        <taxon>Apiaceae</taxon>
        <taxon>Apioideae</taxon>
        <taxon>apioid superclade</taxon>
        <taxon>Tordylieae</taxon>
        <taxon>Tordyliinae</taxon>
        <taxon>Heracleum</taxon>
    </lineage>
</organism>
<keyword evidence="3" id="KW-1185">Reference proteome</keyword>
<dbReference type="AlphaFoldDB" id="A0AAD8JGZ4"/>
<feature type="region of interest" description="Disordered" evidence="1">
    <location>
        <begin position="584"/>
        <end position="633"/>
    </location>
</feature>